<keyword evidence="2" id="KW-0472">Membrane</keyword>
<feature type="compositionally biased region" description="Basic and acidic residues" evidence="1">
    <location>
        <begin position="34"/>
        <end position="43"/>
    </location>
</feature>
<accession>B8LLC4</accession>
<dbReference type="AlphaFoldDB" id="B8LLC4"/>
<evidence type="ECO:0000256" key="1">
    <source>
        <dbReference type="SAM" id="MobiDB-lite"/>
    </source>
</evidence>
<dbReference type="PANTHER" id="PTHR36787">
    <property type="entry name" value="TRANSMEMBRANE PROTEIN"/>
    <property type="match status" value="1"/>
</dbReference>
<evidence type="ECO:0000313" key="3">
    <source>
        <dbReference type="EMBL" id="ABR16454.1"/>
    </source>
</evidence>
<dbReference type="OMA" id="RSSAWYP"/>
<organism evidence="3">
    <name type="scientific">Picea sitchensis</name>
    <name type="common">Sitka spruce</name>
    <name type="synonym">Pinus sitchensis</name>
    <dbReference type="NCBI Taxonomy" id="3332"/>
    <lineage>
        <taxon>Eukaryota</taxon>
        <taxon>Viridiplantae</taxon>
        <taxon>Streptophyta</taxon>
        <taxon>Embryophyta</taxon>
        <taxon>Tracheophyta</taxon>
        <taxon>Spermatophyta</taxon>
        <taxon>Pinopsida</taxon>
        <taxon>Pinidae</taxon>
        <taxon>Conifers I</taxon>
        <taxon>Pinales</taxon>
        <taxon>Pinaceae</taxon>
        <taxon>Picea</taxon>
    </lineage>
</organism>
<evidence type="ECO:0008006" key="4">
    <source>
        <dbReference type="Google" id="ProtNLM"/>
    </source>
</evidence>
<feature type="transmembrane region" description="Helical" evidence="2">
    <location>
        <begin position="226"/>
        <end position="245"/>
    </location>
</feature>
<keyword evidence="2" id="KW-1133">Transmembrane helix</keyword>
<feature type="region of interest" description="Disordered" evidence="1">
    <location>
        <begin position="1"/>
        <end position="43"/>
    </location>
</feature>
<protein>
    <recommendedName>
        <fullName evidence="4">Transmembrane protein</fullName>
    </recommendedName>
</protein>
<name>B8LLC4_PICSI</name>
<feature type="compositionally biased region" description="Polar residues" evidence="1">
    <location>
        <begin position="142"/>
        <end position="151"/>
    </location>
</feature>
<keyword evidence="2" id="KW-0812">Transmembrane</keyword>
<proteinExistence type="evidence at transcript level"/>
<feature type="region of interest" description="Disordered" evidence="1">
    <location>
        <begin position="256"/>
        <end position="313"/>
    </location>
</feature>
<reference evidence="3" key="1">
    <citation type="submission" date="2007-06" db="EMBL/GenBank/DDBJ databases">
        <title>Full length cDNA sequences from Sitka Spruce (Picea sitchensis).</title>
        <authorList>
            <person name="Ralph S.G."/>
            <person name="Chun H.E."/>
            <person name="Liao N."/>
            <person name="Ali J."/>
            <person name="Reid K."/>
            <person name="Kolosova N."/>
            <person name="Cooper N."/>
            <person name="Cullis C."/>
            <person name="Jancsik S."/>
            <person name="Moore R."/>
            <person name="Mayo M."/>
            <person name="Wagner S."/>
            <person name="Holt R.A."/>
            <person name="Jones S.J.M."/>
            <person name="Marra M.A."/>
            <person name="Ritland C.E."/>
            <person name="Ritland K."/>
            <person name="Bohlmann J."/>
        </authorList>
    </citation>
    <scope>NUCLEOTIDE SEQUENCE</scope>
    <source>
        <tissue evidence="3">Green portion of the leader tissue</tissue>
    </source>
</reference>
<evidence type="ECO:0000256" key="2">
    <source>
        <dbReference type="SAM" id="Phobius"/>
    </source>
</evidence>
<feature type="transmembrane region" description="Helical" evidence="2">
    <location>
        <begin position="195"/>
        <end position="214"/>
    </location>
</feature>
<feature type="compositionally biased region" description="Low complexity" evidence="1">
    <location>
        <begin position="1"/>
        <end position="23"/>
    </location>
</feature>
<sequence>MGEGSETSENNNASSSSSSTGNEQTDSNQTSSSLKEDTVEEPSRAFPEAFLNSGFPFYPNLVGMEATSFGAPVLPMMYPAPFPGVFPFPAQDQGLDQQRQQGGIYAVPVLPFTAFPYGGLIPLAYNLPTGTTAPGAEIARSDGSNTQSDTGRGSPAEGREDLGPAGLRHRHGAPAGDAQGQRPDHQRQVVRRFQVGFQLDLLLIMKLAVVVFVFNQDGPKERLFLLLFLATLVYLYQTGALAPLLQWLSRSAQRAGLPHQAPGRPVQPHVARPEGPQEGGNGPNVPNVERQDPQPAAMEQVPNGPDGAAGVNERADPQGLNWWGFVKEVQMIVVGFVTSLLPGFHHAD</sequence>
<dbReference type="EMBL" id="EF676555">
    <property type="protein sequence ID" value="ABR16454.1"/>
    <property type="molecule type" value="mRNA"/>
</dbReference>
<feature type="region of interest" description="Disordered" evidence="1">
    <location>
        <begin position="135"/>
        <end position="186"/>
    </location>
</feature>
<feature type="compositionally biased region" description="Polar residues" evidence="1">
    <location>
        <begin position="24"/>
        <end position="33"/>
    </location>
</feature>